<evidence type="ECO:0000313" key="3">
    <source>
        <dbReference type="Proteomes" id="UP000003165"/>
    </source>
</evidence>
<dbReference type="Proteomes" id="UP000003165">
    <property type="component" value="Unassembled WGS sequence"/>
</dbReference>
<sequence precursor="true">MKHWLLGGCAALLACLPTLAEEKVGKSIFDGPPEQRIDALAEIQPGLGVVMNEIGTRFANLYWAANGGNWGLADYQLKELLEAQEVGEATRPGRAPMLKALEENFLVPLQAAINKKDLSQFNPRFAEAERGCNACHTALGYGFIHYHVPRNPPSGWLDFKLKTSPGYKEKTETQ</sequence>
<comment type="caution">
    <text evidence="2">The sequence shown here is derived from an EMBL/GenBank/DDBJ whole genome shotgun (WGS) entry which is preliminary data.</text>
</comment>
<accession>B9Z016</accession>
<reference evidence="2 3" key="1">
    <citation type="submission" date="2009-02" db="EMBL/GenBank/DDBJ databases">
        <title>Sequencing of the draft genome and assembly of Lutiella nitroferrum 2002.</title>
        <authorList>
            <consortium name="US DOE Joint Genome Institute (JGI-PGF)"/>
            <person name="Lucas S."/>
            <person name="Copeland A."/>
            <person name="Lapidus A."/>
            <person name="Glavina del Rio T."/>
            <person name="Tice H."/>
            <person name="Bruce D."/>
            <person name="Goodwin L."/>
            <person name="Pitluck S."/>
            <person name="Larimer F."/>
            <person name="Land M.L."/>
            <person name="Hauser L."/>
            <person name="Coates J.D."/>
        </authorList>
    </citation>
    <scope>NUCLEOTIDE SEQUENCE [LARGE SCALE GENOMIC DNA]</scope>
    <source>
        <strain evidence="2 3">2002</strain>
    </source>
</reference>
<proteinExistence type="predicted"/>
<organism evidence="2 3">
    <name type="scientific">Pseudogulbenkiania ferrooxidans 2002</name>
    <dbReference type="NCBI Taxonomy" id="279714"/>
    <lineage>
        <taxon>Bacteria</taxon>
        <taxon>Pseudomonadati</taxon>
        <taxon>Pseudomonadota</taxon>
        <taxon>Betaproteobacteria</taxon>
        <taxon>Neisseriales</taxon>
        <taxon>Chromobacteriaceae</taxon>
        <taxon>Pseudogulbenkiania</taxon>
    </lineage>
</organism>
<dbReference type="PROSITE" id="PS51257">
    <property type="entry name" value="PROKAR_LIPOPROTEIN"/>
    <property type="match status" value="1"/>
</dbReference>
<name>B9Z016_9NEIS</name>
<dbReference type="AlphaFoldDB" id="B9Z016"/>
<evidence type="ECO:0000313" key="2">
    <source>
        <dbReference type="EMBL" id="EEG09899.1"/>
    </source>
</evidence>
<protein>
    <recommendedName>
        <fullName evidence="4">Cytochrome c</fullName>
    </recommendedName>
</protein>
<gene>
    <name evidence="2" type="ORF">FuraDRAFT_0915</name>
</gene>
<feature type="signal peptide" evidence="1">
    <location>
        <begin position="1"/>
        <end position="20"/>
    </location>
</feature>
<dbReference type="RefSeq" id="WP_008952935.1">
    <property type="nucleotide sequence ID" value="NZ_ACIS01000002.1"/>
</dbReference>
<keyword evidence="3" id="KW-1185">Reference proteome</keyword>
<keyword evidence="1" id="KW-0732">Signal</keyword>
<evidence type="ECO:0008006" key="4">
    <source>
        <dbReference type="Google" id="ProtNLM"/>
    </source>
</evidence>
<dbReference type="eggNOG" id="ENOG5032MRP">
    <property type="taxonomic scope" value="Bacteria"/>
</dbReference>
<dbReference type="EMBL" id="ACIS01000002">
    <property type="protein sequence ID" value="EEG09899.1"/>
    <property type="molecule type" value="Genomic_DNA"/>
</dbReference>
<feature type="chain" id="PRO_5002893519" description="Cytochrome c" evidence="1">
    <location>
        <begin position="21"/>
        <end position="174"/>
    </location>
</feature>
<evidence type="ECO:0000256" key="1">
    <source>
        <dbReference type="SAM" id="SignalP"/>
    </source>
</evidence>